<dbReference type="InterPro" id="IPR058163">
    <property type="entry name" value="LysR-type_TF_proteobact-type"/>
</dbReference>
<dbReference type="InterPro" id="IPR000847">
    <property type="entry name" value="LysR_HTH_N"/>
</dbReference>
<keyword evidence="2" id="KW-0805">Transcription regulation</keyword>
<evidence type="ECO:0000313" key="6">
    <source>
        <dbReference type="EMBL" id="WZV96279.1"/>
    </source>
</evidence>
<evidence type="ECO:0000256" key="4">
    <source>
        <dbReference type="ARBA" id="ARBA00023163"/>
    </source>
</evidence>
<dbReference type="Pfam" id="PF03466">
    <property type="entry name" value="LysR_substrate"/>
    <property type="match status" value="1"/>
</dbReference>
<feature type="domain" description="HTH lysR-type" evidence="5">
    <location>
        <begin position="33"/>
        <end position="90"/>
    </location>
</feature>
<dbReference type="PANTHER" id="PTHR30537">
    <property type="entry name" value="HTH-TYPE TRANSCRIPTIONAL REGULATOR"/>
    <property type="match status" value="1"/>
</dbReference>
<dbReference type="InterPro" id="IPR036388">
    <property type="entry name" value="WH-like_DNA-bd_sf"/>
</dbReference>
<keyword evidence="7" id="KW-1185">Reference proteome</keyword>
<evidence type="ECO:0000313" key="7">
    <source>
        <dbReference type="Proteomes" id="UP001466893"/>
    </source>
</evidence>
<sequence>MFAYLNDVLRSQKHYNPAWTIADYAQMKNLNQISTRSMHLFLAIVREGNLSEVARNEGLAASSLSRVVQQLEQALETQLLYRNTRAVIATDAGHVYAETFRTMLQQLSDAQSLVGERRGEPGGRIRINAPTSFGLRHIGPRISELSERYPALYIELNLNDDYIDPFADGTDLLLRIASLKDSELHGRLIARQTCHLVATPAYVHRYGRPLTPEDLQAHKLLAYRGKTGLQRWRFQRSENAFQFSPQAKILSDNADLLLQAARNDAGILLFPDWQVGEMLNRGELVELMPDFSASYAPAEQSLYLLYPGGKYPSLNTRTVIDFLLESFGSPPYWRYIRPVRQD</sequence>
<dbReference type="PANTHER" id="PTHR30537:SF5">
    <property type="entry name" value="HTH-TYPE TRANSCRIPTIONAL ACTIVATOR TTDR-RELATED"/>
    <property type="match status" value="1"/>
</dbReference>
<dbReference type="InterPro" id="IPR036390">
    <property type="entry name" value="WH_DNA-bd_sf"/>
</dbReference>
<accession>A0ABZ3AZD7</accession>
<dbReference type="Gene3D" id="3.40.190.290">
    <property type="match status" value="1"/>
</dbReference>
<dbReference type="EMBL" id="CP151800">
    <property type="protein sequence ID" value="WZV96279.1"/>
    <property type="molecule type" value="Genomic_DNA"/>
</dbReference>
<organism evidence="6 7">
    <name type="scientific">Kosakonia calanthes</name>
    <dbReference type="NCBI Taxonomy" id="3139408"/>
    <lineage>
        <taxon>Bacteria</taxon>
        <taxon>Pseudomonadati</taxon>
        <taxon>Pseudomonadota</taxon>
        <taxon>Gammaproteobacteria</taxon>
        <taxon>Enterobacterales</taxon>
        <taxon>Enterobacteriaceae</taxon>
        <taxon>Kosakonia</taxon>
    </lineage>
</organism>
<comment type="similarity">
    <text evidence="1">Belongs to the LysR transcriptional regulatory family.</text>
</comment>
<name>A0ABZ3AZD7_9ENTR</name>
<dbReference type="Proteomes" id="UP001466893">
    <property type="component" value="Chromosome"/>
</dbReference>
<dbReference type="PROSITE" id="PS50931">
    <property type="entry name" value="HTH_LYSR"/>
    <property type="match status" value="1"/>
</dbReference>
<dbReference type="RefSeq" id="WP_342320595.1">
    <property type="nucleotide sequence ID" value="NZ_CP151800.1"/>
</dbReference>
<evidence type="ECO:0000259" key="5">
    <source>
        <dbReference type="PROSITE" id="PS50931"/>
    </source>
</evidence>
<proteinExistence type="inferred from homology"/>
<dbReference type="InterPro" id="IPR005119">
    <property type="entry name" value="LysR_subst-bd"/>
</dbReference>
<keyword evidence="4" id="KW-0804">Transcription</keyword>
<dbReference type="Gene3D" id="1.10.10.10">
    <property type="entry name" value="Winged helix-like DNA-binding domain superfamily/Winged helix DNA-binding domain"/>
    <property type="match status" value="1"/>
</dbReference>
<protein>
    <submittedName>
        <fullName evidence="6">LysR family transcriptional regulator</fullName>
    </submittedName>
</protein>
<dbReference type="CDD" id="cd08422">
    <property type="entry name" value="PBP2_CrgA_like"/>
    <property type="match status" value="1"/>
</dbReference>
<dbReference type="SUPFAM" id="SSF53850">
    <property type="entry name" value="Periplasmic binding protein-like II"/>
    <property type="match status" value="1"/>
</dbReference>
<evidence type="ECO:0000256" key="1">
    <source>
        <dbReference type="ARBA" id="ARBA00009437"/>
    </source>
</evidence>
<dbReference type="SUPFAM" id="SSF46785">
    <property type="entry name" value="Winged helix' DNA-binding domain"/>
    <property type="match status" value="1"/>
</dbReference>
<keyword evidence="3" id="KW-0238">DNA-binding</keyword>
<evidence type="ECO:0000256" key="2">
    <source>
        <dbReference type="ARBA" id="ARBA00023015"/>
    </source>
</evidence>
<reference evidence="6 7" key="1">
    <citation type="submission" date="2024-04" db="EMBL/GenBank/DDBJ databases">
        <title>Kosakonia calanthae sp. nov., a halophilic bacterium isolated from leaves of Calanthe tiplacata.</title>
        <authorList>
            <person name="Wu P."/>
        </authorList>
    </citation>
    <scope>NUCLEOTIDE SEQUENCE [LARGE SCALE GENOMIC DNA]</scope>
    <source>
        <strain evidence="6 7">BYX6</strain>
    </source>
</reference>
<dbReference type="Pfam" id="PF00126">
    <property type="entry name" value="HTH_1"/>
    <property type="match status" value="1"/>
</dbReference>
<evidence type="ECO:0000256" key="3">
    <source>
        <dbReference type="ARBA" id="ARBA00023125"/>
    </source>
</evidence>
<gene>
    <name evidence="6" type="ORF">AAEY27_11275</name>
</gene>